<evidence type="ECO:0000313" key="3">
    <source>
        <dbReference type="Proteomes" id="UP001152300"/>
    </source>
</evidence>
<dbReference type="AlphaFoldDB" id="A0A9X0AGL0"/>
<keyword evidence="3" id="KW-1185">Reference proteome</keyword>
<dbReference type="EMBL" id="JAPEIS010000010">
    <property type="protein sequence ID" value="KAJ8062451.1"/>
    <property type="molecule type" value="Genomic_DNA"/>
</dbReference>
<evidence type="ECO:0000256" key="1">
    <source>
        <dbReference type="SAM" id="MobiDB-lite"/>
    </source>
</evidence>
<gene>
    <name evidence="2" type="ORF">OCU04_008987</name>
</gene>
<feature type="region of interest" description="Disordered" evidence="1">
    <location>
        <begin position="59"/>
        <end position="83"/>
    </location>
</feature>
<organism evidence="2 3">
    <name type="scientific">Sclerotinia nivalis</name>
    <dbReference type="NCBI Taxonomy" id="352851"/>
    <lineage>
        <taxon>Eukaryota</taxon>
        <taxon>Fungi</taxon>
        <taxon>Dikarya</taxon>
        <taxon>Ascomycota</taxon>
        <taxon>Pezizomycotina</taxon>
        <taxon>Leotiomycetes</taxon>
        <taxon>Helotiales</taxon>
        <taxon>Sclerotiniaceae</taxon>
        <taxon>Sclerotinia</taxon>
    </lineage>
</organism>
<protein>
    <submittedName>
        <fullName evidence="2">Uncharacterized protein</fullName>
    </submittedName>
</protein>
<evidence type="ECO:0000313" key="2">
    <source>
        <dbReference type="EMBL" id="KAJ8062451.1"/>
    </source>
</evidence>
<proteinExistence type="predicted"/>
<accession>A0A9X0AGL0</accession>
<comment type="caution">
    <text evidence="2">The sequence shown here is derived from an EMBL/GenBank/DDBJ whole genome shotgun (WGS) entry which is preliminary data.</text>
</comment>
<name>A0A9X0AGL0_9HELO</name>
<sequence>MEAILMPSTETNPDIAENMNNKQNDGVLNVVNRKADSLDAGRPAIPEGETATFDTCHTEQPITSESHDAEKNQYSEYPSRGRNSYVQRLSIRIDHYVQRSSR</sequence>
<reference evidence="2" key="1">
    <citation type="submission" date="2022-11" db="EMBL/GenBank/DDBJ databases">
        <title>Genome Resource of Sclerotinia nivalis Strain SnTB1, a Plant Pathogen Isolated from American Ginseng.</title>
        <authorList>
            <person name="Fan S."/>
        </authorList>
    </citation>
    <scope>NUCLEOTIDE SEQUENCE</scope>
    <source>
        <strain evidence="2">SnTB1</strain>
    </source>
</reference>
<dbReference type="Proteomes" id="UP001152300">
    <property type="component" value="Unassembled WGS sequence"/>
</dbReference>
<feature type="compositionally biased region" description="Polar residues" evidence="1">
    <location>
        <begin position="74"/>
        <end position="83"/>
    </location>
</feature>